<dbReference type="PANTHER" id="PTHR34222">
    <property type="entry name" value="GAG_PRE-INTEGRS DOMAIN-CONTAINING PROTEIN"/>
    <property type="match status" value="1"/>
</dbReference>
<organism evidence="2 3">
    <name type="scientific">Mucuna pruriens</name>
    <name type="common">Velvet bean</name>
    <name type="synonym">Dolichos pruriens</name>
    <dbReference type="NCBI Taxonomy" id="157652"/>
    <lineage>
        <taxon>Eukaryota</taxon>
        <taxon>Viridiplantae</taxon>
        <taxon>Streptophyta</taxon>
        <taxon>Embryophyta</taxon>
        <taxon>Tracheophyta</taxon>
        <taxon>Spermatophyta</taxon>
        <taxon>Magnoliopsida</taxon>
        <taxon>eudicotyledons</taxon>
        <taxon>Gunneridae</taxon>
        <taxon>Pentapetalae</taxon>
        <taxon>rosids</taxon>
        <taxon>fabids</taxon>
        <taxon>Fabales</taxon>
        <taxon>Fabaceae</taxon>
        <taxon>Papilionoideae</taxon>
        <taxon>50 kb inversion clade</taxon>
        <taxon>NPAAA clade</taxon>
        <taxon>indigoferoid/millettioid clade</taxon>
        <taxon>Phaseoleae</taxon>
        <taxon>Mucuna</taxon>
    </lineage>
</organism>
<accession>A0A371FL34</accession>
<dbReference type="Pfam" id="PF22936">
    <property type="entry name" value="Pol_BBD"/>
    <property type="match status" value="1"/>
</dbReference>
<feature type="domain" description="Retrovirus-related Pol polyprotein from transposon TNT 1-94-like beta-barrel" evidence="1">
    <location>
        <begin position="188"/>
        <end position="262"/>
    </location>
</feature>
<dbReference type="Proteomes" id="UP000257109">
    <property type="component" value="Unassembled WGS sequence"/>
</dbReference>
<comment type="caution">
    <text evidence="2">The sequence shown here is derived from an EMBL/GenBank/DDBJ whole genome shotgun (WGS) entry which is preliminary data.</text>
</comment>
<feature type="non-terminal residue" evidence="2">
    <location>
        <position position="1"/>
    </location>
</feature>
<evidence type="ECO:0000313" key="2">
    <source>
        <dbReference type="EMBL" id="RDX78994.1"/>
    </source>
</evidence>
<dbReference type="InterPro" id="IPR054722">
    <property type="entry name" value="PolX-like_BBD"/>
</dbReference>
<gene>
    <name evidence="2" type="ORF">CR513_40637</name>
</gene>
<dbReference type="PANTHER" id="PTHR34222:SF91">
    <property type="match status" value="1"/>
</dbReference>
<reference evidence="2" key="1">
    <citation type="submission" date="2018-05" db="EMBL/GenBank/DDBJ databases">
        <title>Draft genome of Mucuna pruriens seed.</title>
        <authorList>
            <person name="Nnadi N.E."/>
            <person name="Vos R."/>
            <person name="Hasami M.H."/>
            <person name="Devisetty U.K."/>
            <person name="Aguiy J.C."/>
        </authorList>
    </citation>
    <scope>NUCLEOTIDE SEQUENCE [LARGE SCALE GENOMIC DNA]</scope>
    <source>
        <strain evidence="2">JCA_2017</strain>
    </source>
</reference>
<name>A0A371FL34_MUCPR</name>
<dbReference type="AlphaFoldDB" id="A0A371FL34"/>
<keyword evidence="3" id="KW-1185">Reference proteome</keyword>
<evidence type="ECO:0000313" key="3">
    <source>
        <dbReference type="Proteomes" id="UP000257109"/>
    </source>
</evidence>
<dbReference type="EMBL" id="QJKJ01008672">
    <property type="protein sequence ID" value="RDX78994.1"/>
    <property type="molecule type" value="Genomic_DNA"/>
</dbReference>
<protein>
    <recommendedName>
        <fullName evidence="1">Retrovirus-related Pol polyprotein from transposon TNT 1-94-like beta-barrel domain-containing protein</fullName>
    </recommendedName>
</protein>
<sequence>MESTVGKSYLFLPTTKDVWEAAKHDYQYVITHYNLMKTLWQELDQCYEDDWKIPKMLLNLGKERSVYMFLAGLNRSLDKLRGRILRRTPLPSIRQVFSEVRQEESRKRIMLNTHEPSIFMNLKVQHFVTRGISFKDDKGKKSWCDHFKKPCHMRKTCWKIHGKPLNWKKKRYLSYYYSLYTQKIQNPWIIDFGATNHMTNCSKLFCSYSPCAGNKKIRTVDGTLSTIARSGSIPLSPLIILHDVFHVPNLSCNLLSISKLTHDMNCCELTSERMIDNAKEVDGPYIFEDRPTLIGQTHSICFNSISRSQDNEIMLWHYSLSNSRYKSSSPFIIIHSNVWCLSRSLVFPNYSSYMLLGEAILTTTYLINRMPSKVLKFKTPRGMFLNHFPTNRLSSNLALKIFGSTTFTHINTLNQSKLDP</sequence>
<evidence type="ECO:0000259" key="1">
    <source>
        <dbReference type="Pfam" id="PF22936"/>
    </source>
</evidence>
<proteinExistence type="predicted"/>
<dbReference type="OrthoDB" id="1750575at2759"/>